<organism evidence="2 3">
    <name type="scientific">Oricola cellulosilytica</name>
    <dbReference type="NCBI Taxonomy" id="1429082"/>
    <lineage>
        <taxon>Bacteria</taxon>
        <taxon>Pseudomonadati</taxon>
        <taxon>Pseudomonadota</taxon>
        <taxon>Alphaproteobacteria</taxon>
        <taxon>Hyphomicrobiales</taxon>
        <taxon>Ahrensiaceae</taxon>
        <taxon>Oricola</taxon>
    </lineage>
</organism>
<feature type="transmembrane region" description="Helical" evidence="1">
    <location>
        <begin position="325"/>
        <end position="347"/>
    </location>
</feature>
<keyword evidence="1" id="KW-0472">Membrane</keyword>
<dbReference type="OrthoDB" id="6196188at2"/>
<name>A0A4V2MP26_9HYPH</name>
<feature type="transmembrane region" description="Helical" evidence="1">
    <location>
        <begin position="359"/>
        <end position="380"/>
    </location>
</feature>
<feature type="transmembrane region" description="Helical" evidence="1">
    <location>
        <begin position="133"/>
        <end position="151"/>
    </location>
</feature>
<proteinExistence type="predicted"/>
<comment type="caution">
    <text evidence="2">The sequence shown here is derived from an EMBL/GenBank/DDBJ whole genome shotgun (WGS) entry which is preliminary data.</text>
</comment>
<evidence type="ECO:0000313" key="2">
    <source>
        <dbReference type="EMBL" id="TCD16012.1"/>
    </source>
</evidence>
<keyword evidence="1" id="KW-1133">Transmembrane helix</keyword>
<protein>
    <recommendedName>
        <fullName evidence="4">Glycosyltransferase RgtA/B/C/D-like domain-containing protein</fullName>
    </recommendedName>
</protein>
<keyword evidence="3" id="KW-1185">Reference proteome</keyword>
<dbReference type="EMBL" id="SJST01000001">
    <property type="protein sequence ID" value="TCD16012.1"/>
    <property type="molecule type" value="Genomic_DNA"/>
</dbReference>
<feature type="transmembrane region" description="Helical" evidence="1">
    <location>
        <begin position="229"/>
        <end position="247"/>
    </location>
</feature>
<sequence length="536" mass="58413">MDGPLPAPAIDTLNSRVGTSVSGLHAGSVVISTVILAVSAWHMFTSGTHADVSWLLTVGERIMAGERLYVDVVENNPPLSVFLYLPFGWLGSVTPVLAEHWTVMGTYVWTIGFGTVALLMSERLGLTTSRERWILVPAGLYVLTLLMPPTFSQREHFGVASALPLLVLAACRMDLKNDLRPRLVWSAVAGVGAAITMMFKPHYALVFLFPYLLAAGTARSVRVLFTPEILIAAIATVLHGVSLWRLYPEYFSQIVPLMLDVYLFRHSLVTLVLVMNWIQLVLGVVLAALMMSVAPRRENPLVWALAAGAFGFYCTFLIIGKGWNYHVMPALSLTAMAIAVAGARWILREWASLSIGPPLLTLVMAASVVFSLTILTWNRFEPPHALVARLRAIAPNPVVASVSGHIGAGFPLVRMLRGTWLERTCSDWIVAWGYTTLLRDASVDAARRARIEDRTAASLAYKIRMWTATPPDIVVLDPEPTASTNPLTDNPEFASILAGYTVVHAEFWGRVALKEELVSAWEGGSVMASSPGAASD</sequence>
<feature type="transmembrane region" description="Helical" evidence="1">
    <location>
        <begin position="101"/>
        <end position="121"/>
    </location>
</feature>
<feature type="transmembrane region" description="Helical" evidence="1">
    <location>
        <begin position="267"/>
        <end position="289"/>
    </location>
</feature>
<evidence type="ECO:0000313" key="3">
    <source>
        <dbReference type="Proteomes" id="UP000291301"/>
    </source>
</evidence>
<gene>
    <name evidence="2" type="ORF">E0D97_00785</name>
</gene>
<evidence type="ECO:0000256" key="1">
    <source>
        <dbReference type="SAM" id="Phobius"/>
    </source>
</evidence>
<feature type="transmembrane region" description="Helical" evidence="1">
    <location>
        <begin position="24"/>
        <end position="44"/>
    </location>
</feature>
<dbReference type="Proteomes" id="UP000291301">
    <property type="component" value="Unassembled WGS sequence"/>
</dbReference>
<feature type="transmembrane region" description="Helical" evidence="1">
    <location>
        <begin position="301"/>
        <end position="319"/>
    </location>
</feature>
<keyword evidence="1" id="KW-0812">Transmembrane</keyword>
<feature type="transmembrane region" description="Helical" evidence="1">
    <location>
        <begin position="182"/>
        <end position="199"/>
    </location>
</feature>
<dbReference type="RefSeq" id="WP_131564492.1">
    <property type="nucleotide sequence ID" value="NZ_JAINFK010000001.1"/>
</dbReference>
<accession>A0A4V2MP26</accession>
<reference evidence="2 3" key="1">
    <citation type="journal article" date="2015" name="Antonie Van Leeuwenhoek">
        <title>Oricola cellulosilytica gen. nov., sp. nov., a cellulose-degrading bacterium of the family Phyllobacteriaceae isolated from surface seashore water, and emended descriptions of Mesorhizobium loti and Phyllobacterium myrsinacearum.</title>
        <authorList>
            <person name="Hameed A."/>
            <person name="Shahina M."/>
            <person name="Lai W.A."/>
            <person name="Lin S.Y."/>
            <person name="Young L.S."/>
            <person name="Liu Y.C."/>
            <person name="Hsu Y.H."/>
            <person name="Young C.C."/>
        </authorList>
    </citation>
    <scope>NUCLEOTIDE SEQUENCE [LARGE SCALE GENOMIC DNA]</scope>
    <source>
        <strain evidence="2 3">KCTC 52183</strain>
    </source>
</reference>
<evidence type="ECO:0008006" key="4">
    <source>
        <dbReference type="Google" id="ProtNLM"/>
    </source>
</evidence>
<dbReference type="AlphaFoldDB" id="A0A4V2MP26"/>